<name>A0ABY4WAH8_9BACL</name>
<dbReference type="Proteomes" id="UP001056500">
    <property type="component" value="Chromosome"/>
</dbReference>
<sequence length="52" mass="6235">MIRETVDESKENNRNERGIEVKAWLFVGNIGKYRKYIPGLTNMSKKDERYEK</sequence>
<organism evidence="1 2">
    <name type="scientific">Brevibacillus ruminantium</name>
    <dbReference type="NCBI Taxonomy" id="2950604"/>
    <lineage>
        <taxon>Bacteria</taxon>
        <taxon>Bacillati</taxon>
        <taxon>Bacillota</taxon>
        <taxon>Bacilli</taxon>
        <taxon>Bacillales</taxon>
        <taxon>Paenibacillaceae</taxon>
        <taxon>Brevibacillus</taxon>
    </lineage>
</organism>
<dbReference type="EMBL" id="CP098755">
    <property type="protein sequence ID" value="USG64167.1"/>
    <property type="molecule type" value="Genomic_DNA"/>
</dbReference>
<proteinExistence type="predicted"/>
<evidence type="ECO:0000313" key="1">
    <source>
        <dbReference type="EMBL" id="USG64167.1"/>
    </source>
</evidence>
<gene>
    <name evidence="1" type="ORF">NDK47_18665</name>
</gene>
<dbReference type="RefSeq" id="WP_251871283.1">
    <property type="nucleotide sequence ID" value="NZ_CP098755.1"/>
</dbReference>
<accession>A0ABY4WAH8</accession>
<protein>
    <submittedName>
        <fullName evidence="1">Uncharacterized protein</fullName>
    </submittedName>
</protein>
<keyword evidence="2" id="KW-1185">Reference proteome</keyword>
<reference evidence="1" key="1">
    <citation type="submission" date="2022-06" db="EMBL/GenBank/DDBJ databases">
        <title>Genome sequencing of Brevibacillus sp. BB3-R1.</title>
        <authorList>
            <person name="Heo J."/>
            <person name="Lee D."/>
            <person name="Won M."/>
            <person name="Han B.-H."/>
            <person name="Hong S.-B."/>
            <person name="Kwon S.-W."/>
        </authorList>
    </citation>
    <scope>NUCLEOTIDE SEQUENCE</scope>
    <source>
        <strain evidence="1">BB3-R1</strain>
    </source>
</reference>
<evidence type="ECO:0000313" key="2">
    <source>
        <dbReference type="Proteomes" id="UP001056500"/>
    </source>
</evidence>